<dbReference type="CDD" id="cd05483">
    <property type="entry name" value="retropepsin_like_bacteria"/>
    <property type="match status" value="1"/>
</dbReference>
<reference evidence="1 2" key="1">
    <citation type="journal article" date="2005" name="Nucleic Acids Res.">
        <title>Genomic blueprint of Hahella chejuensis, a marine microbe producing an algicidal agent.</title>
        <authorList>
            <person name="Jeong H."/>
            <person name="Yim J.H."/>
            <person name="Lee C."/>
            <person name="Choi S.-H."/>
            <person name="Park Y.K."/>
            <person name="Yoon S.H."/>
            <person name="Hur C.-G."/>
            <person name="Kang H.-Y."/>
            <person name="Kim D."/>
            <person name="Lee H.H."/>
            <person name="Park K.H."/>
            <person name="Park S.-H."/>
            <person name="Park H.-S."/>
            <person name="Lee H.K."/>
            <person name="Oh T.K."/>
            <person name="Kim J.F."/>
        </authorList>
    </citation>
    <scope>NUCLEOTIDE SEQUENCE [LARGE SCALE GENOMIC DNA]</scope>
    <source>
        <strain evidence="1 2">KCTC 2396</strain>
    </source>
</reference>
<keyword evidence="1" id="KW-0378">Hydrolase</keyword>
<dbReference type="InterPro" id="IPR021109">
    <property type="entry name" value="Peptidase_aspartic_dom_sf"/>
</dbReference>
<dbReference type="STRING" id="349521.HCH_01918"/>
<dbReference type="SUPFAM" id="SSF50630">
    <property type="entry name" value="Acid proteases"/>
    <property type="match status" value="1"/>
</dbReference>
<dbReference type="HOGENOM" id="CLU_099411_1_0_6"/>
<dbReference type="InterPro" id="IPR011969">
    <property type="entry name" value="Clan_AA_Asp_peptidase_C"/>
</dbReference>
<dbReference type="NCBIfam" id="TIGR02281">
    <property type="entry name" value="clan_AA_DTGA"/>
    <property type="match status" value="1"/>
</dbReference>
<dbReference type="Pfam" id="PF13975">
    <property type="entry name" value="gag-asp_proteas"/>
    <property type="match status" value="1"/>
</dbReference>
<dbReference type="InterPro" id="IPR001969">
    <property type="entry name" value="Aspartic_peptidase_AS"/>
</dbReference>
<keyword evidence="2" id="KW-1185">Reference proteome</keyword>
<accession>Q2SKS1</accession>
<sequence length="196" mass="21435">MTCLEVLSGIQIKPAVMSQNNPSQVRGIGKGMFIAAWIVGILLLTQFFDFWEKKRQNPNQSPVIIQSASGAQELVLQSNYQGHYLTTGLINGEKVDFLLDTGATTVAVPAELAERLQLPKLSRGYVQTANGAVEATRTYLKTLTIGPFELHNVEASILSSMTEEDEILLGMSALQRLSFTQRNGTLILSPNSHTTL</sequence>
<dbReference type="InterPro" id="IPR034122">
    <property type="entry name" value="Retropepsin-like_bacterial"/>
</dbReference>
<dbReference type="Proteomes" id="UP000000238">
    <property type="component" value="Chromosome"/>
</dbReference>
<proteinExistence type="predicted"/>
<dbReference type="Gene3D" id="2.40.70.10">
    <property type="entry name" value="Acid Proteases"/>
    <property type="match status" value="1"/>
</dbReference>
<dbReference type="PROSITE" id="PS00141">
    <property type="entry name" value="ASP_PROTEASE"/>
    <property type="match status" value="1"/>
</dbReference>
<evidence type="ECO:0000313" key="1">
    <source>
        <dbReference type="EMBL" id="ABC28753.1"/>
    </source>
</evidence>
<keyword evidence="1" id="KW-0645">Protease</keyword>
<gene>
    <name evidence="1" type="ordered locus">HCH_01918</name>
</gene>
<dbReference type="KEGG" id="hch:HCH_01918"/>
<dbReference type="EMBL" id="CP000155">
    <property type="protein sequence ID" value="ABC28753.1"/>
    <property type="molecule type" value="Genomic_DNA"/>
</dbReference>
<dbReference type="eggNOG" id="COG3577">
    <property type="taxonomic scope" value="Bacteria"/>
</dbReference>
<dbReference type="GO" id="GO:0004190">
    <property type="term" value="F:aspartic-type endopeptidase activity"/>
    <property type="evidence" value="ECO:0007669"/>
    <property type="project" value="InterPro"/>
</dbReference>
<protein>
    <submittedName>
        <fullName evidence="1">Predicted aspartyl protease</fullName>
    </submittedName>
</protein>
<name>Q2SKS1_HAHCH</name>
<dbReference type="GO" id="GO:0006508">
    <property type="term" value="P:proteolysis"/>
    <property type="evidence" value="ECO:0007669"/>
    <property type="project" value="UniProtKB-KW"/>
</dbReference>
<organism evidence="1 2">
    <name type="scientific">Hahella chejuensis (strain KCTC 2396)</name>
    <dbReference type="NCBI Taxonomy" id="349521"/>
    <lineage>
        <taxon>Bacteria</taxon>
        <taxon>Pseudomonadati</taxon>
        <taxon>Pseudomonadota</taxon>
        <taxon>Gammaproteobacteria</taxon>
        <taxon>Oceanospirillales</taxon>
        <taxon>Hahellaceae</taxon>
        <taxon>Hahella</taxon>
    </lineage>
</organism>
<evidence type="ECO:0000313" key="2">
    <source>
        <dbReference type="Proteomes" id="UP000000238"/>
    </source>
</evidence>
<dbReference type="AlphaFoldDB" id="Q2SKS1"/>